<proteinExistence type="predicted"/>
<gene>
    <name evidence="1" type="ORF">S12H4_57909</name>
</gene>
<protein>
    <recommendedName>
        <fullName evidence="2">Radical SAM core domain-containing protein</fullName>
    </recommendedName>
</protein>
<feature type="non-terminal residue" evidence="1">
    <location>
        <position position="89"/>
    </location>
</feature>
<reference evidence="1" key="1">
    <citation type="journal article" date="2014" name="Front. Microbiol.">
        <title>High frequency of phylogenetically diverse reductive dehalogenase-homologous genes in deep subseafloor sedimentary metagenomes.</title>
        <authorList>
            <person name="Kawai M."/>
            <person name="Futagami T."/>
            <person name="Toyoda A."/>
            <person name="Takaki Y."/>
            <person name="Nishi S."/>
            <person name="Hori S."/>
            <person name="Arai W."/>
            <person name="Tsubouchi T."/>
            <person name="Morono Y."/>
            <person name="Uchiyama I."/>
            <person name="Ito T."/>
            <person name="Fujiyama A."/>
            <person name="Inagaki F."/>
            <person name="Takami H."/>
        </authorList>
    </citation>
    <scope>NUCLEOTIDE SEQUENCE</scope>
    <source>
        <strain evidence="1">Expedition CK06-06</strain>
    </source>
</reference>
<evidence type="ECO:0000313" key="1">
    <source>
        <dbReference type="EMBL" id="GAJ24846.1"/>
    </source>
</evidence>
<dbReference type="EMBL" id="BARW01037524">
    <property type="protein sequence ID" value="GAJ24846.1"/>
    <property type="molecule type" value="Genomic_DNA"/>
</dbReference>
<sequence>MTLRDVRQILQQAEELGTVKWVYFEGGEPFLYYAVLLKGIQEAASMGFQVGIVSNGYWATDVEDALEWLRPFTGLIQDLSISSDLYHWS</sequence>
<name>X1VYT1_9ZZZZ</name>
<evidence type="ECO:0008006" key="2">
    <source>
        <dbReference type="Google" id="ProtNLM"/>
    </source>
</evidence>
<organism evidence="1">
    <name type="scientific">marine sediment metagenome</name>
    <dbReference type="NCBI Taxonomy" id="412755"/>
    <lineage>
        <taxon>unclassified sequences</taxon>
        <taxon>metagenomes</taxon>
        <taxon>ecological metagenomes</taxon>
    </lineage>
</organism>
<dbReference type="InterPro" id="IPR058240">
    <property type="entry name" value="rSAM_sf"/>
</dbReference>
<comment type="caution">
    <text evidence="1">The sequence shown here is derived from an EMBL/GenBank/DDBJ whole genome shotgun (WGS) entry which is preliminary data.</text>
</comment>
<dbReference type="SUPFAM" id="SSF102114">
    <property type="entry name" value="Radical SAM enzymes"/>
    <property type="match status" value="1"/>
</dbReference>
<dbReference type="InterPro" id="IPR013785">
    <property type="entry name" value="Aldolase_TIM"/>
</dbReference>
<dbReference type="Gene3D" id="3.20.20.70">
    <property type="entry name" value="Aldolase class I"/>
    <property type="match status" value="1"/>
</dbReference>
<dbReference type="AlphaFoldDB" id="X1VYT1"/>
<accession>X1VYT1</accession>